<dbReference type="GO" id="GO:0170056">
    <property type="term" value="F:cholesterol 7-desaturase [NAD(P)H] activity"/>
    <property type="evidence" value="ECO:0007669"/>
    <property type="project" value="UniProtKB-EC"/>
</dbReference>
<dbReference type="CDD" id="cd03469">
    <property type="entry name" value="Rieske_RO_Alpha_N"/>
    <property type="match status" value="1"/>
</dbReference>
<dbReference type="Gene3D" id="3.90.380.10">
    <property type="entry name" value="Naphthalene 1,2-dioxygenase Alpha Subunit, Chain A, domain 1"/>
    <property type="match status" value="1"/>
</dbReference>
<dbReference type="GO" id="GO:0016491">
    <property type="term" value="F:oxidoreductase activity"/>
    <property type="evidence" value="ECO:0000318"/>
    <property type="project" value="GO_Central"/>
</dbReference>
<dbReference type="CTD" id="20194905"/>
<proteinExistence type="inferred from homology"/>
<dbReference type="GO" id="GO:0046872">
    <property type="term" value="F:metal ion binding"/>
    <property type="evidence" value="ECO:0007669"/>
    <property type="project" value="UniProtKB-KW"/>
</dbReference>
<gene>
    <name evidence="20" type="primary">20194905</name>
    <name evidence="19" type="ORF">HELRODRAFT_107375</name>
</gene>
<comment type="pathway">
    <text evidence="12">Steroid hormone biosynthesis; dafachronic acid biosynthesis.</text>
</comment>
<evidence type="ECO:0000256" key="12">
    <source>
        <dbReference type="ARBA" id="ARBA00025712"/>
    </source>
</evidence>
<evidence type="ECO:0000256" key="10">
    <source>
        <dbReference type="ARBA" id="ARBA00023014"/>
    </source>
</evidence>
<keyword evidence="5" id="KW-0001">2Fe-2S</keyword>
<comment type="catalytic activity">
    <reaction evidence="16">
        <text>cholesterol + NADPH + O2 + H(+) = 7-dehydrocholesterol + NADP(+) + 2 H2O</text>
        <dbReference type="Rhea" id="RHEA:45024"/>
        <dbReference type="ChEBI" id="CHEBI:15377"/>
        <dbReference type="ChEBI" id="CHEBI:15378"/>
        <dbReference type="ChEBI" id="CHEBI:15379"/>
        <dbReference type="ChEBI" id="CHEBI:16113"/>
        <dbReference type="ChEBI" id="CHEBI:17759"/>
        <dbReference type="ChEBI" id="CHEBI:57783"/>
        <dbReference type="ChEBI" id="CHEBI:58349"/>
        <dbReference type="EC" id="1.14.19.21"/>
    </reaction>
    <physiologicalReaction direction="left-to-right" evidence="16">
        <dbReference type="Rhea" id="RHEA:45025"/>
    </physiologicalReaction>
</comment>
<evidence type="ECO:0000256" key="9">
    <source>
        <dbReference type="ARBA" id="ARBA00023004"/>
    </source>
</evidence>
<dbReference type="PROSITE" id="PS51296">
    <property type="entry name" value="RIESKE"/>
    <property type="match status" value="1"/>
</dbReference>
<feature type="chain" id="PRO_5010979813" description="cholesterol 7-desaturase" evidence="17">
    <location>
        <begin position="19"/>
        <end position="495"/>
    </location>
</feature>
<reference evidence="19 21" key="2">
    <citation type="journal article" date="2013" name="Nature">
        <title>Insights into bilaterian evolution from three spiralian genomes.</title>
        <authorList>
            <person name="Simakov O."/>
            <person name="Marletaz F."/>
            <person name="Cho S.J."/>
            <person name="Edsinger-Gonzales E."/>
            <person name="Havlak P."/>
            <person name="Hellsten U."/>
            <person name="Kuo D.H."/>
            <person name="Larsson T."/>
            <person name="Lv J."/>
            <person name="Arendt D."/>
            <person name="Savage R."/>
            <person name="Osoegawa K."/>
            <person name="de Jong P."/>
            <person name="Grimwood J."/>
            <person name="Chapman J.A."/>
            <person name="Shapiro H."/>
            <person name="Aerts A."/>
            <person name="Otillar R.P."/>
            <person name="Terry A.Y."/>
            <person name="Boore J.L."/>
            <person name="Grigoriev I.V."/>
            <person name="Lindberg D.R."/>
            <person name="Seaver E.C."/>
            <person name="Weisblat D.A."/>
            <person name="Putnam N.H."/>
            <person name="Rokhsar D.S."/>
        </authorList>
    </citation>
    <scope>NUCLEOTIDE SEQUENCE</scope>
</reference>
<keyword evidence="17" id="KW-0732">Signal</keyword>
<dbReference type="EMBL" id="KB097495">
    <property type="protein sequence ID" value="ESN96223.1"/>
    <property type="molecule type" value="Genomic_DNA"/>
</dbReference>
<dbReference type="SUPFAM" id="SSF55961">
    <property type="entry name" value="Bet v1-like"/>
    <property type="match status" value="1"/>
</dbReference>
<dbReference type="InterPro" id="IPR036922">
    <property type="entry name" value="Rieske_2Fe-2S_sf"/>
</dbReference>
<organism evidence="20 21">
    <name type="scientific">Helobdella robusta</name>
    <name type="common">Californian leech</name>
    <dbReference type="NCBI Taxonomy" id="6412"/>
    <lineage>
        <taxon>Eukaryota</taxon>
        <taxon>Metazoa</taxon>
        <taxon>Spiralia</taxon>
        <taxon>Lophotrochozoa</taxon>
        <taxon>Annelida</taxon>
        <taxon>Clitellata</taxon>
        <taxon>Hirudinea</taxon>
        <taxon>Rhynchobdellida</taxon>
        <taxon>Glossiphoniidae</taxon>
        <taxon>Helobdella</taxon>
    </lineage>
</organism>
<dbReference type="EMBL" id="AMQM01001365">
    <property type="status" value="NOT_ANNOTATED_CDS"/>
    <property type="molecule type" value="Genomic_DNA"/>
</dbReference>
<evidence type="ECO:0000256" key="6">
    <source>
        <dbReference type="ARBA" id="ARBA00022723"/>
    </source>
</evidence>
<dbReference type="KEGG" id="hro:HELRODRAFT_107375"/>
<evidence type="ECO:0000313" key="20">
    <source>
        <dbReference type="EnsemblMetazoa" id="HelroP107375"/>
    </source>
</evidence>
<dbReference type="RefSeq" id="XP_009025435.1">
    <property type="nucleotide sequence ID" value="XM_009027187.1"/>
</dbReference>
<dbReference type="Pfam" id="PF00355">
    <property type="entry name" value="Rieske"/>
    <property type="match status" value="1"/>
</dbReference>
<evidence type="ECO:0000259" key="18">
    <source>
        <dbReference type="PROSITE" id="PS51296"/>
    </source>
</evidence>
<dbReference type="InterPro" id="IPR045605">
    <property type="entry name" value="KshA-like_C"/>
</dbReference>
<evidence type="ECO:0000256" key="17">
    <source>
        <dbReference type="SAM" id="SignalP"/>
    </source>
</evidence>
<dbReference type="AlphaFoldDB" id="T1EEA3"/>
<protein>
    <recommendedName>
        <fullName evidence="14">cholesterol 7-desaturase</fullName>
        <ecNumber evidence="14">1.14.19.21</ecNumber>
    </recommendedName>
</protein>
<keyword evidence="4" id="KW-0812">Transmembrane</keyword>
<comment type="cofactor">
    <cofactor evidence="1">
        <name>Fe cation</name>
        <dbReference type="ChEBI" id="CHEBI:24875"/>
    </cofactor>
</comment>
<dbReference type="EC" id="1.14.19.21" evidence="14"/>
<dbReference type="OMA" id="AVYQMRR"/>
<evidence type="ECO:0000256" key="11">
    <source>
        <dbReference type="ARBA" id="ARBA00023136"/>
    </source>
</evidence>
<evidence type="ECO:0000256" key="7">
    <source>
        <dbReference type="ARBA" id="ARBA00022989"/>
    </source>
</evidence>
<keyword evidence="6" id="KW-0479">Metal-binding</keyword>
<dbReference type="GO" id="GO:0016020">
    <property type="term" value="C:membrane"/>
    <property type="evidence" value="ECO:0007669"/>
    <property type="project" value="UniProtKB-SubCell"/>
</dbReference>
<evidence type="ECO:0000256" key="8">
    <source>
        <dbReference type="ARBA" id="ARBA00023002"/>
    </source>
</evidence>
<evidence type="ECO:0000256" key="13">
    <source>
        <dbReference type="ARBA" id="ARBA00025729"/>
    </source>
</evidence>
<dbReference type="Gene3D" id="2.102.10.10">
    <property type="entry name" value="Rieske [2Fe-2S] iron-sulphur domain"/>
    <property type="match status" value="1"/>
</dbReference>
<keyword evidence="7" id="KW-1133">Transmembrane helix</keyword>
<accession>T1EEA3</accession>
<keyword evidence="11" id="KW-0472">Membrane</keyword>
<dbReference type="HOGENOM" id="CLU_037178_0_0_1"/>
<dbReference type="InterPro" id="IPR017941">
    <property type="entry name" value="Rieske_2Fe-2S"/>
</dbReference>
<evidence type="ECO:0000256" key="14">
    <source>
        <dbReference type="ARBA" id="ARBA00026095"/>
    </source>
</evidence>
<evidence type="ECO:0000256" key="3">
    <source>
        <dbReference type="ARBA" id="ARBA00004972"/>
    </source>
</evidence>
<dbReference type="FunCoup" id="T1EEA3">
    <property type="interactions" value="24"/>
</dbReference>
<dbReference type="OrthoDB" id="426882at2759"/>
<evidence type="ECO:0000313" key="19">
    <source>
        <dbReference type="EMBL" id="ESN96223.1"/>
    </source>
</evidence>
<dbReference type="InParanoid" id="T1EEA3"/>
<dbReference type="GO" id="GO:0008203">
    <property type="term" value="P:cholesterol metabolic process"/>
    <property type="evidence" value="ECO:0007669"/>
    <property type="project" value="InterPro"/>
</dbReference>
<dbReference type="PANTHER" id="PTHR21266:SF32">
    <property type="entry name" value="CHOLESTEROL 7-DESATURASE NVD"/>
    <property type="match status" value="1"/>
</dbReference>
<dbReference type="EnsemblMetazoa" id="HelroT107375">
    <property type="protein sequence ID" value="HelroP107375"/>
    <property type="gene ID" value="HelroG107375"/>
</dbReference>
<feature type="signal peptide" evidence="17">
    <location>
        <begin position="1"/>
        <end position="18"/>
    </location>
</feature>
<evidence type="ECO:0000256" key="15">
    <source>
        <dbReference type="ARBA" id="ARBA00047853"/>
    </source>
</evidence>
<dbReference type="eggNOG" id="ENOG502QS20">
    <property type="taxonomic scope" value="Eukaryota"/>
</dbReference>
<dbReference type="PANTHER" id="PTHR21266">
    <property type="entry name" value="IRON-SULFUR DOMAIN CONTAINING PROTEIN"/>
    <property type="match status" value="1"/>
</dbReference>
<dbReference type="GeneID" id="20194905"/>
<dbReference type="STRING" id="6412.T1EEA3"/>
<dbReference type="GO" id="GO:0005737">
    <property type="term" value="C:cytoplasm"/>
    <property type="evidence" value="ECO:0000318"/>
    <property type="project" value="GO_Central"/>
</dbReference>
<comment type="pathway">
    <text evidence="3">Hormone biosynthesis.</text>
</comment>
<reference evidence="20" key="3">
    <citation type="submission" date="2015-06" db="UniProtKB">
        <authorList>
            <consortium name="EnsemblMetazoa"/>
        </authorList>
    </citation>
    <scope>IDENTIFICATION</scope>
</reference>
<dbReference type="SUPFAM" id="SSF50022">
    <property type="entry name" value="ISP domain"/>
    <property type="match status" value="1"/>
</dbReference>
<dbReference type="InterPro" id="IPR050584">
    <property type="entry name" value="Cholesterol_7-desaturase"/>
</dbReference>
<keyword evidence="9" id="KW-0408">Iron</keyword>
<evidence type="ECO:0000313" key="21">
    <source>
        <dbReference type="Proteomes" id="UP000015101"/>
    </source>
</evidence>
<sequence>MPSTTGLIVILFFVLCLGATPLDSYILELVVEPMYEISKNGFSSLSHVFSNLSSTKWLVIFNPTAFLVSIRWEKIFNAGIWTLAIYFSIKAIRFLKSFFFDPINRVRLLGDVGYVEELGSGNLDGCQKKAALVAAVMKRRKTGDVPPVYPNGWFSLLESRDLKCGDARSVSCLGKNIAVFRAEDGRAHALHAYCPHMGANLAVGGVVKKNCLECPFHGWQFRGDDGKCVHVPYCEDKHITEQAKVESYCILERNGFIMMWHHAEGCDPLWEPPIIEELENKSWRYGGRSEHIINAHIEEIPENGADVAHLGQVHGPIMTAGIDLARTQNKWWSFTRHDWAGCWNQNPDPELKHVGILDLHHKLILFGKHFPVLDLKVQAQQIGPGLVHLMFDSPMFGKGAYIQTLTPIEPLVQRVVHHIYVNNFFPTIVAKFFLFAEALMVERDIMIWNNKQYISKPLFLKSKEDSLIGRHRRWYSQFYSEHSPRLDTSSVKMDW</sequence>
<evidence type="ECO:0000256" key="4">
    <source>
        <dbReference type="ARBA" id="ARBA00022692"/>
    </source>
</evidence>
<evidence type="ECO:0000256" key="2">
    <source>
        <dbReference type="ARBA" id="ARBA00004370"/>
    </source>
</evidence>
<feature type="domain" description="Rieske" evidence="18">
    <location>
        <begin position="153"/>
        <end position="259"/>
    </location>
</feature>
<comment type="subcellular location">
    <subcellularLocation>
        <location evidence="2">Membrane</location>
    </subcellularLocation>
</comment>
<evidence type="ECO:0000256" key="16">
    <source>
        <dbReference type="ARBA" id="ARBA00049548"/>
    </source>
</evidence>
<dbReference type="GO" id="GO:0051537">
    <property type="term" value="F:2 iron, 2 sulfur cluster binding"/>
    <property type="evidence" value="ECO:0007669"/>
    <property type="project" value="UniProtKB-KW"/>
</dbReference>
<keyword evidence="21" id="KW-1185">Reference proteome</keyword>
<dbReference type="Proteomes" id="UP000015101">
    <property type="component" value="Unassembled WGS sequence"/>
</dbReference>
<evidence type="ECO:0000256" key="5">
    <source>
        <dbReference type="ARBA" id="ARBA00022714"/>
    </source>
</evidence>
<evidence type="ECO:0000256" key="1">
    <source>
        <dbReference type="ARBA" id="ARBA00001962"/>
    </source>
</evidence>
<dbReference type="Pfam" id="PF19298">
    <property type="entry name" value="KshA_C"/>
    <property type="match status" value="1"/>
</dbReference>
<reference evidence="21" key="1">
    <citation type="submission" date="2012-12" db="EMBL/GenBank/DDBJ databases">
        <authorList>
            <person name="Hellsten U."/>
            <person name="Grimwood J."/>
            <person name="Chapman J.A."/>
            <person name="Shapiro H."/>
            <person name="Aerts A."/>
            <person name="Otillar R.P."/>
            <person name="Terry A.Y."/>
            <person name="Boore J.L."/>
            <person name="Simakov O."/>
            <person name="Marletaz F."/>
            <person name="Cho S.-J."/>
            <person name="Edsinger-Gonzales E."/>
            <person name="Havlak P."/>
            <person name="Kuo D.-H."/>
            <person name="Larsson T."/>
            <person name="Lv J."/>
            <person name="Arendt D."/>
            <person name="Savage R."/>
            <person name="Osoegawa K."/>
            <person name="de Jong P."/>
            <person name="Lindberg D.R."/>
            <person name="Seaver E.C."/>
            <person name="Weisblat D.A."/>
            <person name="Putnam N.H."/>
            <person name="Grigoriev I.V."/>
            <person name="Rokhsar D.S."/>
        </authorList>
    </citation>
    <scope>NUCLEOTIDE SEQUENCE</scope>
</reference>
<keyword evidence="8" id="KW-0560">Oxidoreductase</keyword>
<keyword evidence="10" id="KW-0411">Iron-sulfur</keyword>
<name>T1EEA3_HELRO</name>
<comment type="similarity">
    <text evidence="13">Belongs to the cholesterol 7-desaturase family.</text>
</comment>
<dbReference type="UniPathway" id="UPA01020"/>
<comment type="catalytic activity">
    <reaction evidence="15">
        <text>cholesterol + NADH + O2 + H(+) = 7-dehydrocholesterol + NAD(+) + 2 H2O</text>
        <dbReference type="Rhea" id="RHEA:51644"/>
        <dbReference type="ChEBI" id="CHEBI:15377"/>
        <dbReference type="ChEBI" id="CHEBI:15378"/>
        <dbReference type="ChEBI" id="CHEBI:15379"/>
        <dbReference type="ChEBI" id="CHEBI:16113"/>
        <dbReference type="ChEBI" id="CHEBI:17759"/>
        <dbReference type="ChEBI" id="CHEBI:57540"/>
        <dbReference type="ChEBI" id="CHEBI:57945"/>
        <dbReference type="EC" id="1.14.19.21"/>
    </reaction>
    <physiologicalReaction direction="left-to-right" evidence="15">
        <dbReference type="Rhea" id="RHEA:51645"/>
    </physiologicalReaction>
</comment>